<name>Q4Q605_LEIMA</name>
<feature type="compositionally biased region" description="Acidic residues" evidence="1">
    <location>
        <begin position="208"/>
        <end position="218"/>
    </location>
</feature>
<dbReference type="VEuPathDB" id="TriTrypDB:LmjF.31.2560"/>
<accession>Q4Q605</accession>
<dbReference type="VEuPathDB" id="TriTrypDB:LMJSD75_310035100"/>
<keyword evidence="3" id="KW-1185">Reference proteome</keyword>
<feature type="compositionally biased region" description="Basic and acidic residues" evidence="1">
    <location>
        <begin position="973"/>
        <end position="982"/>
    </location>
</feature>
<dbReference type="VEuPathDB" id="TriTrypDB:LMJFC_310040800"/>
<evidence type="ECO:0000313" key="3">
    <source>
        <dbReference type="Proteomes" id="UP000000542"/>
    </source>
</evidence>
<proteinExistence type="predicted"/>
<feature type="region of interest" description="Disordered" evidence="1">
    <location>
        <begin position="737"/>
        <end position="776"/>
    </location>
</feature>
<dbReference type="Proteomes" id="UP000000542">
    <property type="component" value="Chromosome 31"/>
</dbReference>
<gene>
    <name evidence="2" type="ORF">LMJF_31_2560</name>
</gene>
<feature type="compositionally biased region" description="Basic and acidic residues" evidence="1">
    <location>
        <begin position="1005"/>
        <end position="1014"/>
    </location>
</feature>
<evidence type="ECO:0000256" key="1">
    <source>
        <dbReference type="SAM" id="MobiDB-lite"/>
    </source>
</evidence>
<feature type="region of interest" description="Disordered" evidence="1">
    <location>
        <begin position="200"/>
        <end position="221"/>
    </location>
</feature>
<dbReference type="InParanoid" id="Q4Q605"/>
<dbReference type="KEGG" id="lma:LMJF_31_2560"/>
<protein>
    <submittedName>
        <fullName evidence="2">Uncharacterized protein</fullName>
    </submittedName>
</protein>
<feature type="region of interest" description="Disordered" evidence="1">
    <location>
        <begin position="960"/>
        <end position="1014"/>
    </location>
</feature>
<organism evidence="2 3">
    <name type="scientific">Leishmania major</name>
    <dbReference type="NCBI Taxonomy" id="5664"/>
    <lineage>
        <taxon>Eukaryota</taxon>
        <taxon>Discoba</taxon>
        <taxon>Euglenozoa</taxon>
        <taxon>Kinetoplastea</taxon>
        <taxon>Metakinetoplastina</taxon>
        <taxon>Trypanosomatida</taxon>
        <taxon>Trypanosomatidae</taxon>
        <taxon>Leishmaniinae</taxon>
        <taxon>Leishmania</taxon>
    </lineage>
</organism>
<dbReference type="GeneID" id="5654188"/>
<dbReference type="OMA" id="FQVEIHG"/>
<dbReference type="AlphaFoldDB" id="Q4Q605"/>
<dbReference type="VEuPathDB" id="TriTrypDB:LMJLV39_310035100"/>
<evidence type="ECO:0000313" key="2">
    <source>
        <dbReference type="EMBL" id="CAJ08459.1"/>
    </source>
</evidence>
<sequence length="1014" mass="111638">MNASLTPRLSLSLSLSLGFRAGHFDFPSPFTPPSPAVHAHAEAHTVPLARTSAASLCLVVFSGLRLPLCLARRKRTHREHPFPSGWSLRTLRDTSLAALSPLPYQAATRHRTGLTHSTCSPPLRPRHLRFRSTHIDSFLTPPPPALLKMFYTYAEKQGSVFFDKWQMRQIAFDTLRRHLYYCDCVSPEKIAYPNANDNPFPTIGASDDSLEDGEDFDPDLGATVENPAVSQLFMRPPVSSVNQRRHFNEAPPPPNNPDDVQWRKKIKVDMIVAVGKEHVFLLEDTHLKETDLFQIEIHGEVRPMASGETPAPGPLLCPSAGLSGMPNRCTVENDEFIRDPFFLRELYEALRYQFSNLRMERERAELASGQPVVSANARRTQTLESPRPKGGSVHRGSRIKIVLRMRTDYEFRRFVYVVQTVLGYDKLSARPYRGLPPYDPRNGLIFSVIPMCVWHTFKLLDKTVFYTFLRGDLVGRNAGNQLYVTLRGAYLCITHDSVLVMRDTGNIPRWIKLQEVREFYYNVTSSRPFVAFLSDPGSPDIIFLPQPPVFGREAIRCFSPSLEVLRLRHVIHETCFASLEIRRVINIKIADMSVRSFVECYERETRRVLDLDPARCYAGVLSCPLPKEQLAQVWREVQGIYAARDPSVISNTAIPLYQNNTNDTALTGDQLETLSRRLARERRSRDDVVGMPYEEAQRIQAPVRRDSRLHSRHHLTPLYSHEAITTQSASDATLVHLDPQSSHSSASPGRGETLAATSSHPRSAGHDSAYNGSAGSQLEGSAVSAASSPRWPISLSAAPPNTSSWTAADAAAGGNTHRLSDVAAPNLSGNAAMPSGVDDAFTQANPRLTQLPNHRLETPQLSTSVGGGAAGFGASPGLVNASFASSQFGANSVQYQLPGARYLSEDEIKGGSSCVAVDHHTVLMGDTPLVAEGTVTAFLSSTELNVSELVNKSITAMQATAPPPLKRSNSAELSKDTCKGSEGKTASAALASSRTRAGRSTSQSRKNDDSSVET</sequence>
<reference evidence="2 3" key="1">
    <citation type="journal article" date="2005" name="Science">
        <title>The genome of the kinetoplastid parasite, Leishmania major.</title>
        <authorList>
            <person name="Ivens A.C."/>
            <person name="Peacock C.S."/>
            <person name="Worthey E.A."/>
            <person name="Murphy L."/>
            <person name="Aggarwal G."/>
            <person name="Berriman M."/>
            <person name="Sisk E."/>
            <person name="Rajandream M.A."/>
            <person name="Adlem E."/>
            <person name="Aert R."/>
            <person name="Anupama A."/>
            <person name="Apostolou Z."/>
            <person name="Attipoe P."/>
            <person name="Bason N."/>
            <person name="Bauser C."/>
            <person name="Beck A."/>
            <person name="Beverley S.M."/>
            <person name="Bianchettin G."/>
            <person name="Borzym K."/>
            <person name="Bothe G."/>
            <person name="Bruschi C.V."/>
            <person name="Collins M."/>
            <person name="Cadag E."/>
            <person name="Ciarloni L."/>
            <person name="Clayton C."/>
            <person name="Coulson R.M."/>
            <person name="Cronin A."/>
            <person name="Cruz A.K."/>
            <person name="Davies R.M."/>
            <person name="De Gaudenzi J."/>
            <person name="Dobson D.E."/>
            <person name="Duesterhoeft A."/>
            <person name="Fazelina G."/>
            <person name="Fosker N."/>
            <person name="Frasch A.C."/>
            <person name="Fraser A."/>
            <person name="Fuchs M."/>
            <person name="Gabel C."/>
            <person name="Goble A."/>
            <person name="Goffeau A."/>
            <person name="Harris D."/>
            <person name="Hertz-Fowler C."/>
            <person name="Hilbert H."/>
            <person name="Horn D."/>
            <person name="Huang Y."/>
            <person name="Klages S."/>
            <person name="Knights A."/>
            <person name="Kube M."/>
            <person name="Larke N."/>
            <person name="Litvin L."/>
            <person name="Lord A."/>
            <person name="Louie T."/>
            <person name="Marra M."/>
            <person name="Masuy D."/>
            <person name="Matthews K."/>
            <person name="Michaeli S."/>
            <person name="Mottram J.C."/>
            <person name="Muller-Auer S."/>
            <person name="Munden H."/>
            <person name="Nelson S."/>
            <person name="Norbertczak H."/>
            <person name="Oliver K."/>
            <person name="O'neil S."/>
            <person name="Pentony M."/>
            <person name="Pohl T.M."/>
            <person name="Price C."/>
            <person name="Purnelle B."/>
            <person name="Quail M.A."/>
            <person name="Rabbinowitsch E."/>
            <person name="Reinhardt R."/>
            <person name="Rieger M."/>
            <person name="Rinta J."/>
            <person name="Robben J."/>
            <person name="Robertson L."/>
            <person name="Ruiz J.C."/>
            <person name="Rutter S."/>
            <person name="Saunders D."/>
            <person name="Schafer M."/>
            <person name="Schein J."/>
            <person name="Schwartz D.C."/>
            <person name="Seeger K."/>
            <person name="Seyler A."/>
            <person name="Sharp S."/>
            <person name="Shin H."/>
            <person name="Sivam D."/>
            <person name="Squares R."/>
            <person name="Squares S."/>
            <person name="Tosato V."/>
            <person name="Vogt C."/>
            <person name="Volckaert G."/>
            <person name="Wambutt R."/>
            <person name="Warren T."/>
            <person name="Wedler H."/>
            <person name="Woodward J."/>
            <person name="Zhou S."/>
            <person name="Zimmermann W."/>
            <person name="Smith D.F."/>
            <person name="Blackwell J.M."/>
            <person name="Stuart K.D."/>
            <person name="Barrell B."/>
            <person name="Myler P.J."/>
        </authorList>
    </citation>
    <scope>NUCLEOTIDE SEQUENCE [LARGE SCALE GENOMIC DNA]</scope>
    <source>
        <strain evidence="3">MHOM/IL/81/Friedlin</strain>
    </source>
</reference>
<dbReference type="RefSeq" id="XP_001685243.1">
    <property type="nucleotide sequence ID" value="XM_001685191.1"/>
</dbReference>
<reference evidence="2 3" key="2">
    <citation type="journal article" date="2011" name="Genome Res.">
        <title>Chromosome and gene copy number variation allow major structural change between species and strains of Leishmania.</title>
        <authorList>
            <person name="Rogers M.B."/>
            <person name="Hilley J.D."/>
            <person name="Dickens N.J."/>
            <person name="Wilkes J."/>
            <person name="Bates P.A."/>
            <person name="Depledge D.P."/>
            <person name="Harris D."/>
            <person name="Her Y."/>
            <person name="Herzyk P."/>
            <person name="Imamura H."/>
            <person name="Otto T.D."/>
            <person name="Sanders M."/>
            <person name="Seeger K."/>
            <person name="Dujardin J.C."/>
            <person name="Berriman M."/>
            <person name="Smith D.F."/>
            <person name="Hertz-Fowler C."/>
            <person name="Mottram J.C."/>
        </authorList>
    </citation>
    <scope>NUCLEOTIDE SEQUENCE [LARGE SCALE GENOMIC DNA]</scope>
    <source>
        <strain evidence="3">MHOM/IL/81/Friedlin</strain>
    </source>
</reference>
<dbReference type="EMBL" id="FR796427">
    <property type="protein sequence ID" value="CAJ08459.1"/>
    <property type="molecule type" value="Genomic_DNA"/>
</dbReference>
<dbReference type="HOGENOM" id="CLU_297269_0_0_1"/>
<feature type="compositionally biased region" description="Low complexity" evidence="1">
    <location>
        <begin position="985"/>
        <end position="1004"/>
    </location>
</feature>
<dbReference type="eggNOG" id="ENOG502QWR0">
    <property type="taxonomic scope" value="Eukaryota"/>
</dbReference>